<evidence type="ECO:0000313" key="2">
    <source>
        <dbReference type="EMBL" id="KAG5626531.1"/>
    </source>
</evidence>
<protein>
    <submittedName>
        <fullName evidence="2">Uncharacterized protein</fullName>
    </submittedName>
</protein>
<evidence type="ECO:0000256" key="1">
    <source>
        <dbReference type="SAM" id="MobiDB-lite"/>
    </source>
</evidence>
<dbReference type="EMBL" id="JACXVP010000002">
    <property type="protein sequence ID" value="KAG5626531.1"/>
    <property type="molecule type" value="Genomic_DNA"/>
</dbReference>
<keyword evidence="3" id="KW-1185">Reference proteome</keyword>
<feature type="region of interest" description="Disordered" evidence="1">
    <location>
        <begin position="1"/>
        <end position="20"/>
    </location>
</feature>
<dbReference type="Proteomes" id="UP000824120">
    <property type="component" value="Chromosome 2"/>
</dbReference>
<comment type="caution">
    <text evidence="2">The sequence shown here is derived from an EMBL/GenBank/DDBJ whole genome shotgun (WGS) entry which is preliminary data.</text>
</comment>
<organism evidence="2 3">
    <name type="scientific">Solanum commersonii</name>
    <name type="common">Commerson's wild potato</name>
    <name type="synonym">Commerson's nightshade</name>
    <dbReference type="NCBI Taxonomy" id="4109"/>
    <lineage>
        <taxon>Eukaryota</taxon>
        <taxon>Viridiplantae</taxon>
        <taxon>Streptophyta</taxon>
        <taxon>Embryophyta</taxon>
        <taxon>Tracheophyta</taxon>
        <taxon>Spermatophyta</taxon>
        <taxon>Magnoliopsida</taxon>
        <taxon>eudicotyledons</taxon>
        <taxon>Gunneridae</taxon>
        <taxon>Pentapetalae</taxon>
        <taxon>asterids</taxon>
        <taxon>lamiids</taxon>
        <taxon>Solanales</taxon>
        <taxon>Solanaceae</taxon>
        <taxon>Solanoideae</taxon>
        <taxon>Solaneae</taxon>
        <taxon>Solanum</taxon>
    </lineage>
</organism>
<proteinExistence type="predicted"/>
<dbReference type="AlphaFoldDB" id="A0A9J6AQK3"/>
<accession>A0A9J6AQK3</accession>
<evidence type="ECO:0000313" key="3">
    <source>
        <dbReference type="Proteomes" id="UP000824120"/>
    </source>
</evidence>
<sequence>MGPKGFQNEKIARKLQRRRTTKHKLIRREWKAKLVKYQDLLPVMADKLDVDTFVKELCGGFRQLADPQSN</sequence>
<reference evidence="2 3" key="1">
    <citation type="submission" date="2020-09" db="EMBL/GenBank/DDBJ databases">
        <title>De no assembly of potato wild relative species, Solanum commersonii.</title>
        <authorList>
            <person name="Cho K."/>
        </authorList>
    </citation>
    <scope>NUCLEOTIDE SEQUENCE [LARGE SCALE GENOMIC DNA]</scope>
    <source>
        <strain evidence="2">LZ3.2</strain>
        <tissue evidence="2">Leaf</tissue>
    </source>
</reference>
<gene>
    <name evidence="2" type="ORF">H5410_011749</name>
</gene>
<name>A0A9J6AQK3_SOLCO</name>